<proteinExistence type="predicted"/>
<organism evidence="1 2">
    <name type="scientific">Weissella viridescens</name>
    <name type="common">Lactobacillus viridescens</name>
    <dbReference type="NCBI Taxonomy" id="1629"/>
    <lineage>
        <taxon>Bacteria</taxon>
        <taxon>Bacillati</taxon>
        <taxon>Bacillota</taxon>
        <taxon>Bacilli</taxon>
        <taxon>Lactobacillales</taxon>
        <taxon>Lactobacillaceae</taxon>
        <taxon>Weissella</taxon>
    </lineage>
</organism>
<sequence>MTDESAYAASGVSVEAGKESVAQMQAAVEATYTDSVCPH</sequence>
<dbReference type="EMBL" id="UHIV01000004">
    <property type="protein sequence ID" value="SUP58862.1"/>
    <property type="molecule type" value="Genomic_DNA"/>
</dbReference>
<dbReference type="Proteomes" id="UP000254621">
    <property type="component" value="Unassembled WGS sequence"/>
</dbReference>
<protein>
    <submittedName>
        <fullName evidence="1">Uncharacterized protein</fullName>
    </submittedName>
</protein>
<name>A0A380P2Y9_WEIVI</name>
<dbReference type="AlphaFoldDB" id="A0A380P2Y9"/>
<evidence type="ECO:0000313" key="2">
    <source>
        <dbReference type="Proteomes" id="UP000254621"/>
    </source>
</evidence>
<gene>
    <name evidence="1" type="ORF">NCTC13645_01111</name>
</gene>
<accession>A0A380P2Y9</accession>
<reference evidence="1 2" key="1">
    <citation type="submission" date="2018-06" db="EMBL/GenBank/DDBJ databases">
        <authorList>
            <consortium name="Pathogen Informatics"/>
            <person name="Doyle S."/>
        </authorList>
    </citation>
    <scope>NUCLEOTIDE SEQUENCE [LARGE SCALE GENOMIC DNA]</scope>
    <source>
        <strain evidence="1 2">NCTC13645</strain>
    </source>
</reference>
<evidence type="ECO:0000313" key="1">
    <source>
        <dbReference type="EMBL" id="SUP58862.1"/>
    </source>
</evidence>